<evidence type="ECO:0000313" key="6">
    <source>
        <dbReference type="Proteomes" id="UP001447842"/>
    </source>
</evidence>
<dbReference type="RefSeq" id="WP_345973020.1">
    <property type="nucleotide sequence ID" value="NZ_CP147920.1"/>
</dbReference>
<dbReference type="SUPFAM" id="SSF51215">
    <property type="entry name" value="Regulatory protein AraC"/>
    <property type="match status" value="1"/>
</dbReference>
<evidence type="ECO:0000256" key="1">
    <source>
        <dbReference type="ARBA" id="ARBA00023015"/>
    </source>
</evidence>
<feature type="domain" description="HTH araC/xylS-type" evidence="4">
    <location>
        <begin position="193"/>
        <end position="291"/>
    </location>
</feature>
<dbReference type="InterPro" id="IPR037923">
    <property type="entry name" value="HTH-like"/>
</dbReference>
<dbReference type="PANTHER" id="PTHR43280">
    <property type="entry name" value="ARAC-FAMILY TRANSCRIPTIONAL REGULATOR"/>
    <property type="match status" value="1"/>
</dbReference>
<keyword evidence="2" id="KW-0238">DNA-binding</keyword>
<keyword evidence="3" id="KW-0804">Transcription</keyword>
<dbReference type="PROSITE" id="PS01124">
    <property type="entry name" value="HTH_ARAC_FAMILY_2"/>
    <property type="match status" value="1"/>
</dbReference>
<evidence type="ECO:0000256" key="3">
    <source>
        <dbReference type="ARBA" id="ARBA00023163"/>
    </source>
</evidence>
<dbReference type="Pfam" id="PF12833">
    <property type="entry name" value="HTH_18"/>
    <property type="match status" value="1"/>
</dbReference>
<dbReference type="InterPro" id="IPR018060">
    <property type="entry name" value="HTH_AraC"/>
</dbReference>
<dbReference type="SMART" id="SM00342">
    <property type="entry name" value="HTH_ARAC"/>
    <property type="match status" value="1"/>
</dbReference>
<dbReference type="EMBL" id="CP147920">
    <property type="protein sequence ID" value="XAU15605.1"/>
    <property type="molecule type" value="Genomic_DNA"/>
</dbReference>
<reference evidence="5 6" key="1">
    <citation type="submission" date="2024-03" db="EMBL/GenBank/DDBJ databases">
        <title>Sulfurimonas sp. HSL3-1.</title>
        <authorList>
            <person name="Wang S."/>
        </authorList>
    </citation>
    <scope>NUCLEOTIDE SEQUENCE [LARGE SCALE GENOMIC DNA]</scope>
    <source>
        <strain evidence="5 6">HSL3-1</strain>
    </source>
</reference>
<dbReference type="Proteomes" id="UP001447842">
    <property type="component" value="Chromosome"/>
</dbReference>
<dbReference type="InterPro" id="IPR009057">
    <property type="entry name" value="Homeodomain-like_sf"/>
</dbReference>
<dbReference type="Gene3D" id="1.10.10.60">
    <property type="entry name" value="Homeodomain-like"/>
    <property type="match status" value="1"/>
</dbReference>
<accession>A0ABZ3HAP5</accession>
<keyword evidence="6" id="KW-1185">Reference proteome</keyword>
<evidence type="ECO:0000256" key="2">
    <source>
        <dbReference type="ARBA" id="ARBA00023125"/>
    </source>
</evidence>
<organism evidence="5 6">
    <name type="scientific">Sulfurimonas diazotrophicus</name>
    <dbReference type="NCBI Taxonomy" id="3131939"/>
    <lineage>
        <taxon>Bacteria</taxon>
        <taxon>Pseudomonadati</taxon>
        <taxon>Campylobacterota</taxon>
        <taxon>Epsilonproteobacteria</taxon>
        <taxon>Campylobacterales</taxon>
        <taxon>Sulfurimonadaceae</taxon>
        <taxon>Sulfurimonas</taxon>
    </lineage>
</organism>
<sequence>MELLSMSQALERYRQIHLETPAFGMNVLSDDFRPTDIVILQSNSQRKEGVPVRCDFYTMVFCLAGGSIRYVNQFEYTINAHSLHLLPPGSIHSFRDTFDTTEYYVILFEKDFPGETALLAFHDRHLESVDLEPSLFGRVKELFEEIERELKKSDVDSGLYAKHLLDLILLILKREKLKLGSDAPRTRSDVICSRFLSLLEEHFKTMKRVDDYAALLDLTPKYLSETVKANLGNSALHYIHKRIVKEAEYLLVYTPRTVGSIAETLNFHDASQFTKFFKQKVGKSPKQYRIDNAG</sequence>
<protein>
    <submittedName>
        <fullName evidence="5">AraC family transcriptional regulator</fullName>
    </submittedName>
</protein>
<dbReference type="PANTHER" id="PTHR43280:SF32">
    <property type="entry name" value="TRANSCRIPTIONAL REGULATORY PROTEIN"/>
    <property type="match status" value="1"/>
</dbReference>
<evidence type="ECO:0000313" key="5">
    <source>
        <dbReference type="EMBL" id="XAU15605.1"/>
    </source>
</evidence>
<evidence type="ECO:0000259" key="4">
    <source>
        <dbReference type="PROSITE" id="PS01124"/>
    </source>
</evidence>
<dbReference type="SUPFAM" id="SSF46689">
    <property type="entry name" value="Homeodomain-like"/>
    <property type="match status" value="1"/>
</dbReference>
<name>A0ABZ3HAP5_9BACT</name>
<proteinExistence type="predicted"/>
<gene>
    <name evidence="5" type="ORF">WCY31_02635</name>
</gene>
<keyword evidence="1" id="KW-0805">Transcription regulation</keyword>